<dbReference type="AlphaFoldDB" id="A0A6B9V9V6"/>
<evidence type="ECO:0000256" key="1">
    <source>
        <dbReference type="SAM" id="Phobius"/>
    </source>
</evidence>
<keyword evidence="1" id="KW-0472">Membrane</keyword>
<name>A0A6B9V9V6_ARAHY</name>
<dbReference type="EMBL" id="CP031001">
    <property type="protein sequence ID" value="QHN78280.1"/>
    <property type="molecule type" value="Genomic_DNA"/>
</dbReference>
<accession>A0A6B9V9V6</accession>
<organism evidence="2 3">
    <name type="scientific">Arachis hypogaea</name>
    <name type="common">Peanut</name>
    <dbReference type="NCBI Taxonomy" id="3818"/>
    <lineage>
        <taxon>Eukaryota</taxon>
        <taxon>Viridiplantae</taxon>
        <taxon>Streptophyta</taxon>
        <taxon>Embryophyta</taxon>
        <taxon>Tracheophyta</taxon>
        <taxon>Spermatophyta</taxon>
        <taxon>Magnoliopsida</taxon>
        <taxon>eudicotyledons</taxon>
        <taxon>Gunneridae</taxon>
        <taxon>Pentapetalae</taxon>
        <taxon>rosids</taxon>
        <taxon>fabids</taxon>
        <taxon>Fabales</taxon>
        <taxon>Fabaceae</taxon>
        <taxon>Papilionoideae</taxon>
        <taxon>50 kb inversion clade</taxon>
        <taxon>dalbergioids sensu lato</taxon>
        <taxon>Dalbergieae</taxon>
        <taxon>Pterocarpus clade</taxon>
        <taxon>Arachis</taxon>
    </lineage>
</organism>
<feature type="transmembrane region" description="Helical" evidence="1">
    <location>
        <begin position="25"/>
        <end position="43"/>
    </location>
</feature>
<gene>
    <name evidence="2" type="ORF">DS421_19g660010</name>
</gene>
<reference evidence="2 3" key="1">
    <citation type="submission" date="2020-01" db="EMBL/GenBank/DDBJ databases">
        <title>Genome sequence of Arachis hypogaea, cultivar Shitouqi.</title>
        <authorList>
            <person name="Zhuang W."/>
            <person name="Chen H."/>
            <person name="Varshney R."/>
            <person name="Wang D."/>
            <person name="Ming R."/>
        </authorList>
    </citation>
    <scope>NUCLEOTIDE SEQUENCE [LARGE SCALE GENOMIC DNA]</scope>
    <source>
        <tissue evidence="2">Young leaf</tissue>
    </source>
</reference>
<keyword evidence="1" id="KW-0812">Transmembrane</keyword>
<protein>
    <submittedName>
        <fullName evidence="2">Uncharacterized protein</fullName>
    </submittedName>
</protein>
<evidence type="ECO:0000313" key="3">
    <source>
        <dbReference type="Proteomes" id="UP000464620"/>
    </source>
</evidence>
<proteinExistence type="predicted"/>
<evidence type="ECO:0000313" key="2">
    <source>
        <dbReference type="EMBL" id="QHN78280.1"/>
    </source>
</evidence>
<sequence>MVERSCDIFLYLLIPIPHCLIHSQYLSSLFASFVFSLRVVAWVSASQHPRQRCGALLSEFQWSLRLSSILVFMSLKS</sequence>
<dbReference type="Proteomes" id="UP000464620">
    <property type="component" value="Chromosome B09"/>
</dbReference>
<keyword evidence="1" id="KW-1133">Transmembrane helix</keyword>